<dbReference type="CDD" id="cd02908">
    <property type="entry name" value="Macro_OAADPr_deacetylase"/>
    <property type="match status" value="1"/>
</dbReference>
<dbReference type="PANTHER" id="PTHR11106:SF27">
    <property type="entry name" value="MACRO DOMAIN-CONTAINING PROTEIN"/>
    <property type="match status" value="1"/>
</dbReference>
<dbReference type="InterPro" id="IPR043472">
    <property type="entry name" value="Macro_dom-like"/>
</dbReference>
<dbReference type="Gene3D" id="3.40.220.10">
    <property type="entry name" value="Leucine Aminopeptidase, subunit E, domain 1"/>
    <property type="match status" value="1"/>
</dbReference>
<proteinExistence type="predicted"/>
<feature type="domain" description="Macro" evidence="1">
    <location>
        <begin position="1"/>
        <end position="169"/>
    </location>
</feature>
<dbReference type="Pfam" id="PF01661">
    <property type="entry name" value="Macro"/>
    <property type="match status" value="1"/>
</dbReference>
<dbReference type="PANTHER" id="PTHR11106">
    <property type="entry name" value="GANGLIOSIDE INDUCED DIFFERENTIATION ASSOCIATED PROTEIN 2-RELATED"/>
    <property type="match status" value="1"/>
</dbReference>
<evidence type="ECO:0000313" key="2">
    <source>
        <dbReference type="EMBL" id="MEQ3354129.1"/>
    </source>
</evidence>
<comment type="caution">
    <text evidence="2">The sequence shown here is derived from an EMBL/GenBank/DDBJ whole genome shotgun (WGS) entry which is preliminary data.</text>
</comment>
<evidence type="ECO:0000259" key="1">
    <source>
        <dbReference type="PROSITE" id="PS51154"/>
    </source>
</evidence>
<evidence type="ECO:0000313" key="3">
    <source>
        <dbReference type="Proteomes" id="UP001481872"/>
    </source>
</evidence>
<protein>
    <submittedName>
        <fullName evidence="2">Macro domain-containing protein</fullName>
    </submittedName>
</protein>
<keyword evidence="3" id="KW-1185">Reference proteome</keyword>
<dbReference type="InterPro" id="IPR002589">
    <property type="entry name" value="Macro_dom"/>
</dbReference>
<dbReference type="EMBL" id="JBBNPS010000025">
    <property type="protein sequence ID" value="MEQ3354129.1"/>
    <property type="molecule type" value="Genomic_DNA"/>
</dbReference>
<organism evidence="2 3">
    <name type="scientific">Aedoeadaptatus acetigenes</name>
    <dbReference type="NCBI Taxonomy" id="2981723"/>
    <lineage>
        <taxon>Bacteria</taxon>
        <taxon>Bacillati</taxon>
        <taxon>Bacillota</taxon>
        <taxon>Tissierellia</taxon>
        <taxon>Tissierellales</taxon>
        <taxon>Peptoniphilaceae</taxon>
        <taxon>Aedoeadaptatus</taxon>
    </lineage>
</organism>
<sequence length="170" mass="17960">MQGTITMVLGDLTTTKADAIVNAANERLLRGGGVCGAIFRAAGGALDEACGEIGYCATGDAVMTPGFDLPADYIIHTVGPVWQGGEKNEPALLASCYDKSLALAEKHGLKSIAFPSISTGIFGYPTEKAAKIAVERALAFVKDHDMDVMWVLFDEKTKAIYDEALAKAMK</sequence>
<dbReference type="SMART" id="SM00506">
    <property type="entry name" value="A1pp"/>
    <property type="match status" value="1"/>
</dbReference>
<gene>
    <name evidence="2" type="ORF">AAA081_07485</name>
</gene>
<dbReference type="Proteomes" id="UP001481872">
    <property type="component" value="Unassembled WGS sequence"/>
</dbReference>
<name>A0ABV1J7G1_9FIRM</name>
<dbReference type="SUPFAM" id="SSF52949">
    <property type="entry name" value="Macro domain-like"/>
    <property type="match status" value="1"/>
</dbReference>
<dbReference type="PROSITE" id="PS51154">
    <property type="entry name" value="MACRO"/>
    <property type="match status" value="1"/>
</dbReference>
<dbReference type="RefSeq" id="WP_349054448.1">
    <property type="nucleotide sequence ID" value="NZ_JBBNPS010000025.1"/>
</dbReference>
<accession>A0ABV1J7G1</accession>
<reference evidence="2 3" key="1">
    <citation type="submission" date="2024-04" db="EMBL/GenBank/DDBJ databases">
        <title>Human intestinal bacterial collection.</title>
        <authorList>
            <person name="Pauvert C."/>
            <person name="Hitch T.C.A."/>
            <person name="Clavel T."/>
        </authorList>
    </citation>
    <scope>NUCLEOTIDE SEQUENCE [LARGE SCALE GENOMIC DNA]</scope>
    <source>
        <strain evidence="2 3">CLA-SR-H026</strain>
    </source>
</reference>